<dbReference type="SUPFAM" id="SSF51206">
    <property type="entry name" value="cAMP-binding domain-like"/>
    <property type="match status" value="1"/>
</dbReference>
<name>A0A975B7I2_9BACT</name>
<gene>
    <name evidence="2" type="ORF">dnl_26280</name>
</gene>
<accession>A0A975B7I2</accession>
<keyword evidence="3" id="KW-1185">Reference proteome</keyword>
<dbReference type="KEGG" id="dli:dnl_26280"/>
<dbReference type="InterPro" id="IPR000595">
    <property type="entry name" value="cNMP-bd_dom"/>
</dbReference>
<dbReference type="Proteomes" id="UP000663720">
    <property type="component" value="Chromosome"/>
</dbReference>
<dbReference type="InterPro" id="IPR014710">
    <property type="entry name" value="RmlC-like_jellyroll"/>
</dbReference>
<dbReference type="AlphaFoldDB" id="A0A975B7I2"/>
<organism evidence="2 3">
    <name type="scientific">Desulfonema limicola</name>
    <dbReference type="NCBI Taxonomy" id="45656"/>
    <lineage>
        <taxon>Bacteria</taxon>
        <taxon>Pseudomonadati</taxon>
        <taxon>Thermodesulfobacteriota</taxon>
        <taxon>Desulfobacteria</taxon>
        <taxon>Desulfobacterales</taxon>
        <taxon>Desulfococcaceae</taxon>
        <taxon>Desulfonema</taxon>
    </lineage>
</organism>
<dbReference type="Gene3D" id="2.60.120.10">
    <property type="entry name" value="Jelly Rolls"/>
    <property type="match status" value="1"/>
</dbReference>
<dbReference type="PANTHER" id="PTHR36304:SF4">
    <property type="entry name" value="DUF4388 DOMAIN-CONTAINING PROTEIN"/>
    <property type="match status" value="1"/>
</dbReference>
<dbReference type="Pfam" id="PF14332">
    <property type="entry name" value="DUF4388"/>
    <property type="match status" value="1"/>
</dbReference>
<dbReference type="InterPro" id="IPR018490">
    <property type="entry name" value="cNMP-bd_dom_sf"/>
</dbReference>
<dbReference type="InterPro" id="IPR025497">
    <property type="entry name" value="PatA-like_N"/>
</dbReference>
<dbReference type="EMBL" id="CP061799">
    <property type="protein sequence ID" value="QTA80329.1"/>
    <property type="molecule type" value="Genomic_DNA"/>
</dbReference>
<dbReference type="PROSITE" id="PS50042">
    <property type="entry name" value="CNMP_BINDING_3"/>
    <property type="match status" value="1"/>
</dbReference>
<dbReference type="PANTHER" id="PTHR36304">
    <property type="entry name" value="DOMAIN GTPASE-ACTIVATING PROTEIN, PUTATIVE-RELATED-RELATED"/>
    <property type="match status" value="1"/>
</dbReference>
<sequence>MSLLSGDPATATVRVADTVKILYIDGNDFRRLLNKSSSLQMYFNRLLSRRLAEVNVLRSQEFYSGMVGNLSEMPPSDLFQIFHVNQKTGILSLVLLKGKADLAFRDGDLVRAEYYDKNGREAFYEILKEKQGRFKFVQGLGPQDMQSQELGDFTWLLMDGIRQIDEEMKLPDKSYC</sequence>
<proteinExistence type="predicted"/>
<evidence type="ECO:0000259" key="1">
    <source>
        <dbReference type="PROSITE" id="PS50042"/>
    </source>
</evidence>
<protein>
    <submittedName>
        <fullName evidence="2">DUF4388</fullName>
    </submittedName>
</protein>
<evidence type="ECO:0000313" key="2">
    <source>
        <dbReference type="EMBL" id="QTA80329.1"/>
    </source>
</evidence>
<reference evidence="2" key="1">
    <citation type="journal article" date="2021" name="Microb. Physiol.">
        <title>Proteogenomic Insights into the Physiology of Marine, Sulfate-Reducing, Filamentous Desulfonema limicola and Desulfonema magnum.</title>
        <authorList>
            <person name="Schnaars V."/>
            <person name="Wohlbrand L."/>
            <person name="Scheve S."/>
            <person name="Hinrichs C."/>
            <person name="Reinhardt R."/>
            <person name="Rabus R."/>
        </authorList>
    </citation>
    <scope>NUCLEOTIDE SEQUENCE</scope>
    <source>
        <strain evidence="2">5ac10</strain>
    </source>
</reference>
<feature type="domain" description="Cyclic nucleotide-binding" evidence="1">
    <location>
        <begin position="1"/>
        <end position="50"/>
    </location>
</feature>
<evidence type="ECO:0000313" key="3">
    <source>
        <dbReference type="Proteomes" id="UP000663720"/>
    </source>
</evidence>